<protein>
    <submittedName>
        <fullName evidence="2 4">Uncharacterized protein</fullName>
    </submittedName>
</protein>
<name>A0A183B9W8_9TREM</name>
<evidence type="ECO:0000313" key="4">
    <source>
        <dbReference type="WBParaSite" id="ECPE_0001604301-mRNA-1"/>
    </source>
</evidence>
<dbReference type="WBParaSite" id="ECPE_0001604301-mRNA-1">
    <property type="protein sequence ID" value="ECPE_0001604301-mRNA-1"/>
    <property type="gene ID" value="ECPE_0001604301"/>
</dbReference>
<feature type="region of interest" description="Disordered" evidence="1">
    <location>
        <begin position="52"/>
        <end position="78"/>
    </location>
</feature>
<reference evidence="2 3" key="2">
    <citation type="submission" date="2018-11" db="EMBL/GenBank/DDBJ databases">
        <authorList>
            <consortium name="Pathogen Informatics"/>
        </authorList>
    </citation>
    <scope>NUCLEOTIDE SEQUENCE [LARGE SCALE GENOMIC DNA]</scope>
    <source>
        <strain evidence="2 3">Egypt</strain>
    </source>
</reference>
<proteinExistence type="predicted"/>
<dbReference type="EMBL" id="UZAN01062589">
    <property type="protein sequence ID" value="VDP93275.1"/>
    <property type="molecule type" value="Genomic_DNA"/>
</dbReference>
<dbReference type="OrthoDB" id="6259861at2759"/>
<evidence type="ECO:0000256" key="1">
    <source>
        <dbReference type="SAM" id="MobiDB-lite"/>
    </source>
</evidence>
<evidence type="ECO:0000313" key="3">
    <source>
        <dbReference type="Proteomes" id="UP000272942"/>
    </source>
</evidence>
<reference evidence="4" key="1">
    <citation type="submission" date="2016-06" db="UniProtKB">
        <authorList>
            <consortium name="WormBaseParasite"/>
        </authorList>
    </citation>
    <scope>IDENTIFICATION</scope>
</reference>
<evidence type="ECO:0000313" key="2">
    <source>
        <dbReference type="EMBL" id="VDP93275.1"/>
    </source>
</evidence>
<organism evidence="4">
    <name type="scientific">Echinostoma caproni</name>
    <dbReference type="NCBI Taxonomy" id="27848"/>
    <lineage>
        <taxon>Eukaryota</taxon>
        <taxon>Metazoa</taxon>
        <taxon>Spiralia</taxon>
        <taxon>Lophotrochozoa</taxon>
        <taxon>Platyhelminthes</taxon>
        <taxon>Trematoda</taxon>
        <taxon>Digenea</taxon>
        <taxon>Plagiorchiida</taxon>
        <taxon>Echinostomata</taxon>
        <taxon>Echinostomatoidea</taxon>
        <taxon>Echinostomatidae</taxon>
        <taxon>Echinostoma</taxon>
    </lineage>
</organism>
<dbReference type="Proteomes" id="UP000272942">
    <property type="component" value="Unassembled WGS sequence"/>
</dbReference>
<accession>A0A183B9W8</accession>
<keyword evidence="3" id="KW-1185">Reference proteome</keyword>
<gene>
    <name evidence="2" type="ORF">ECPE_LOCUS16003</name>
</gene>
<dbReference type="AlphaFoldDB" id="A0A183B9W8"/>
<sequence length="113" mass="12668">MPIEHLTVMEDHAMQYRQPSVTTVTTAVPPATSIDVLFQAFTEKLSDFNTDRRSRGALFSGKPKFSSRRGSKSPNNSPKLCWYYARYGKDAAKCIHPCSWKDQPPSGKDQTNG</sequence>